<evidence type="ECO:0000256" key="2">
    <source>
        <dbReference type="ARBA" id="ARBA00004574"/>
    </source>
</evidence>
<dbReference type="PANTHER" id="PTHR13989:SF33">
    <property type="entry name" value="CST COMPLEX SUBUNIT STN1"/>
    <property type="match status" value="1"/>
</dbReference>
<feature type="compositionally biased region" description="Polar residues" evidence="9">
    <location>
        <begin position="344"/>
        <end position="364"/>
    </location>
</feature>
<feature type="region of interest" description="Disordered" evidence="9">
    <location>
        <begin position="331"/>
        <end position="364"/>
    </location>
</feature>
<name>A0A4S4M4R6_9AGAM</name>
<keyword evidence="11" id="KW-1185">Reference proteome</keyword>
<feature type="region of interest" description="Disordered" evidence="9">
    <location>
        <begin position="447"/>
        <end position="476"/>
    </location>
</feature>
<dbReference type="GO" id="GO:0005634">
    <property type="term" value="C:nucleus"/>
    <property type="evidence" value="ECO:0007669"/>
    <property type="project" value="UniProtKB-SubCell"/>
</dbReference>
<evidence type="ECO:0000256" key="9">
    <source>
        <dbReference type="SAM" id="MobiDB-lite"/>
    </source>
</evidence>
<feature type="compositionally biased region" description="Acidic residues" evidence="9">
    <location>
        <begin position="526"/>
        <end position="536"/>
    </location>
</feature>
<evidence type="ECO:0000256" key="6">
    <source>
        <dbReference type="ARBA" id="ARBA00023125"/>
    </source>
</evidence>
<evidence type="ECO:0000256" key="4">
    <source>
        <dbReference type="ARBA" id="ARBA00022454"/>
    </source>
</evidence>
<feature type="region of interest" description="Disordered" evidence="9">
    <location>
        <begin position="139"/>
        <end position="167"/>
    </location>
</feature>
<keyword evidence="6" id="KW-0238">DNA-binding</keyword>
<reference evidence="10 11" key="1">
    <citation type="submission" date="2019-02" db="EMBL/GenBank/DDBJ databases">
        <title>Genome sequencing of the rare red list fungi Bondarzewia mesenterica.</title>
        <authorList>
            <person name="Buettner E."/>
            <person name="Kellner H."/>
        </authorList>
    </citation>
    <scope>NUCLEOTIDE SEQUENCE [LARGE SCALE GENOMIC DNA]</scope>
    <source>
        <strain evidence="10 11">DSM 108281</strain>
    </source>
</reference>
<sequence>MRRVVAGMSCTSSETISTRVTTTVVLSPSKKRRVTPRTADQRTVPEENDSSTYPTHAEIWKWCLKPEATALCFVRDVFAMCVNKDKGVVYYMLGHIPCRTVHIVGVVVGVSVFEARGIYQVDDGTGVIDCILPHPDVPKSKKLAKKPKELGQHDRPDVEDNDPLPDPVANVGQLVRVIGRIRPKWNTKVLHCDQIGHCGSMNDEVDHWRRVIKLHKESYSSLEPFVIPTSAPAPIPAPVAGTSLPSNKSVPPETPVKKRVSHEPQTPLSFIPPTTPSTASTSAAASSPTKSNFGSTSPPRLRHPSRLHSRDLTPNTFRIYVKHYMDFAPLKDSGTHHNSDSDTDSVSYALNRTPATPTKSMRTRAQTYGFMDELTPRASKTATHPVPDPSLDSSSTPRATRYSDDNSRVGTTSASASTFGFTLSYLRRVPELSELAFRVVKAEARRREKEARKSQTQPQAMTRATQGKSKETVMSKEGLAPKMKRLFVWAILKLFEEGSIILWDGPVRPISTFYGPGREAKKDDRDDAGELSDPREDEEAYIPLTPAYLAHHVEDAIEAIMFGPQSSPRGVSVQKRVRCPGPTKDDITRYLRKLDGRWDRVGAWAVQDALEWLKGEGKAWCFSGEGGGRWELCL</sequence>
<protein>
    <recommendedName>
        <fullName evidence="3">CST complex subunit STN1</fullName>
    </recommendedName>
    <alternativeName>
        <fullName evidence="8">Suppressor of cdc thirteen homolog</fullName>
    </alternativeName>
</protein>
<dbReference type="GO" id="GO:0000781">
    <property type="term" value="C:chromosome, telomeric region"/>
    <property type="evidence" value="ECO:0007669"/>
    <property type="project" value="UniProtKB-SubCell"/>
</dbReference>
<dbReference type="Gene3D" id="2.40.50.140">
    <property type="entry name" value="Nucleic acid-binding proteins"/>
    <property type="match status" value="1"/>
</dbReference>
<evidence type="ECO:0000256" key="5">
    <source>
        <dbReference type="ARBA" id="ARBA00022895"/>
    </source>
</evidence>
<dbReference type="SUPFAM" id="SSF50249">
    <property type="entry name" value="Nucleic acid-binding proteins"/>
    <property type="match status" value="1"/>
</dbReference>
<evidence type="ECO:0000256" key="1">
    <source>
        <dbReference type="ARBA" id="ARBA00004123"/>
    </source>
</evidence>
<dbReference type="GO" id="GO:0003677">
    <property type="term" value="F:DNA binding"/>
    <property type="evidence" value="ECO:0007669"/>
    <property type="project" value="UniProtKB-KW"/>
</dbReference>
<feature type="region of interest" description="Disordered" evidence="9">
    <location>
        <begin position="238"/>
        <end position="310"/>
    </location>
</feature>
<keyword evidence="5" id="KW-0779">Telomere</keyword>
<feature type="region of interest" description="Disordered" evidence="9">
    <location>
        <begin position="378"/>
        <end position="413"/>
    </location>
</feature>
<organism evidence="10 11">
    <name type="scientific">Bondarzewia mesenterica</name>
    <dbReference type="NCBI Taxonomy" id="1095465"/>
    <lineage>
        <taxon>Eukaryota</taxon>
        <taxon>Fungi</taxon>
        <taxon>Dikarya</taxon>
        <taxon>Basidiomycota</taxon>
        <taxon>Agaricomycotina</taxon>
        <taxon>Agaricomycetes</taxon>
        <taxon>Russulales</taxon>
        <taxon>Bondarzewiaceae</taxon>
        <taxon>Bondarzewia</taxon>
    </lineage>
</organism>
<feature type="compositionally biased region" description="Low complexity" evidence="9">
    <location>
        <begin position="276"/>
        <end position="289"/>
    </location>
</feature>
<accession>A0A4S4M4R6</accession>
<keyword evidence="7" id="KW-0539">Nucleus</keyword>
<feature type="region of interest" description="Disordered" evidence="9">
    <location>
        <begin position="29"/>
        <end position="50"/>
    </location>
</feature>
<dbReference type="InterPro" id="IPR012340">
    <property type="entry name" value="NA-bd_OB-fold"/>
</dbReference>
<feature type="region of interest" description="Disordered" evidence="9">
    <location>
        <begin position="514"/>
        <end position="536"/>
    </location>
</feature>
<comment type="subcellular location">
    <subcellularLocation>
        <location evidence="2">Chromosome</location>
        <location evidence="2">Telomere</location>
    </subcellularLocation>
    <subcellularLocation>
        <location evidence="1">Nucleus</location>
    </subcellularLocation>
</comment>
<evidence type="ECO:0000256" key="8">
    <source>
        <dbReference type="ARBA" id="ARBA00030039"/>
    </source>
</evidence>
<keyword evidence="4" id="KW-0158">Chromosome</keyword>
<dbReference type="Proteomes" id="UP000310158">
    <property type="component" value="Unassembled WGS sequence"/>
</dbReference>
<gene>
    <name evidence="10" type="ORF">EW146_g1861</name>
</gene>
<proteinExistence type="predicted"/>
<feature type="compositionally biased region" description="Polar residues" evidence="9">
    <location>
        <begin position="454"/>
        <end position="467"/>
    </location>
</feature>
<dbReference type="InterPro" id="IPR040260">
    <property type="entry name" value="RFA2-like"/>
</dbReference>
<dbReference type="PANTHER" id="PTHR13989">
    <property type="entry name" value="REPLICATION PROTEIN A-RELATED"/>
    <property type="match status" value="1"/>
</dbReference>
<evidence type="ECO:0000313" key="10">
    <source>
        <dbReference type="EMBL" id="THH19281.1"/>
    </source>
</evidence>
<evidence type="ECO:0000256" key="7">
    <source>
        <dbReference type="ARBA" id="ARBA00023242"/>
    </source>
</evidence>
<evidence type="ECO:0000256" key="3">
    <source>
        <dbReference type="ARBA" id="ARBA00017411"/>
    </source>
</evidence>
<dbReference type="EMBL" id="SGPL01000050">
    <property type="protein sequence ID" value="THH19281.1"/>
    <property type="molecule type" value="Genomic_DNA"/>
</dbReference>
<comment type="caution">
    <text evidence="10">The sequence shown here is derived from an EMBL/GenBank/DDBJ whole genome shotgun (WGS) entry which is preliminary data.</text>
</comment>
<feature type="compositionally biased region" description="Basic and acidic residues" evidence="9">
    <location>
        <begin position="146"/>
        <end position="158"/>
    </location>
</feature>
<dbReference type="AlphaFoldDB" id="A0A4S4M4R6"/>
<evidence type="ECO:0000313" key="11">
    <source>
        <dbReference type="Proteomes" id="UP000310158"/>
    </source>
</evidence>
<dbReference type="OrthoDB" id="77828at2759"/>